<accession>A0ABV3L0U8</accession>
<dbReference type="InterPro" id="IPR011059">
    <property type="entry name" value="Metal-dep_hydrolase_composite"/>
</dbReference>
<comment type="caution">
    <text evidence="4">The sequence shown here is derived from an EMBL/GenBank/DDBJ whole genome shotgun (WGS) entry which is preliminary data.</text>
</comment>
<comment type="similarity">
    <text evidence="1">Belongs to the metallo-dependent hydrolases superfamily. NagA family.</text>
</comment>
<dbReference type="EMBL" id="JBFBVU010000001">
    <property type="protein sequence ID" value="MEV8465187.1"/>
    <property type="molecule type" value="Genomic_DNA"/>
</dbReference>
<evidence type="ECO:0000313" key="5">
    <source>
        <dbReference type="Proteomes" id="UP001553161"/>
    </source>
</evidence>
<dbReference type="SUPFAM" id="SSF51338">
    <property type="entry name" value="Composite domain of metallo-dependent hydrolases"/>
    <property type="match status" value="1"/>
</dbReference>
<dbReference type="Gene3D" id="2.30.40.10">
    <property type="entry name" value="Urease, subunit C, domain 1"/>
    <property type="match status" value="1"/>
</dbReference>
<dbReference type="Proteomes" id="UP001553161">
    <property type="component" value="Unassembled WGS sequence"/>
</dbReference>
<gene>
    <name evidence="4" type="ORF">AB0T83_00145</name>
</gene>
<dbReference type="PANTHER" id="PTHR11113">
    <property type="entry name" value="N-ACETYLGLUCOSAMINE-6-PHOSPHATE DEACETYLASE"/>
    <property type="match status" value="1"/>
</dbReference>
<evidence type="ECO:0000313" key="4">
    <source>
        <dbReference type="EMBL" id="MEV8465187.1"/>
    </source>
</evidence>
<reference evidence="4 5" key="1">
    <citation type="submission" date="2024-07" db="EMBL/GenBank/DDBJ databases">
        <authorList>
            <person name="Kang M."/>
        </authorList>
    </citation>
    <scope>NUCLEOTIDE SEQUENCE [LARGE SCALE GENOMIC DNA]</scope>
    <source>
        <strain evidence="4 5">DFM31</strain>
    </source>
</reference>
<dbReference type="InterPro" id="IPR032466">
    <property type="entry name" value="Metal_Hydrolase"/>
</dbReference>
<proteinExistence type="inferred from homology"/>
<protein>
    <submittedName>
        <fullName evidence="4">Amidohydrolase family protein</fullName>
    </submittedName>
</protein>
<dbReference type="Gene3D" id="3.20.20.140">
    <property type="entry name" value="Metal-dependent hydrolases"/>
    <property type="match status" value="2"/>
</dbReference>
<dbReference type="InterPro" id="IPR013108">
    <property type="entry name" value="Amidohydro_3"/>
</dbReference>
<sequence>MSAPLPPLRLTGGLSLRDGVLAPRSIALSGGRFAKGPFPAVDMRGFYLLPGIVDLQGLLGPGPSATSGPDPEQIDRDSAACGITTRCVTLPWSWEGPCQSPKATAAFARTLAARRGRLRTDLHLHLAADRLMVPAEAALLDLARTIGVRQVSFSNTAEEAAEMRLSRPEAFAQLAWTRALPVADLSAALDRALTHAPAMPRHLCRLAEAFDRLGVIYGSSGDDSAETREHYSMIGARVCYAPGTARVAAAARAVGDPVVADAAGLLFPDPARRTPPVADLLDAGLCSALAGGRHPAALAQAAFHLADSGRLPLERAWALISKTPAEILRLPDRGIIAPGKRADLTVVNADTRQVEATICAGRISFLTGEAATRFLGAEVHRGMAAE</sequence>
<name>A0ABV3L0U8_9RHOB</name>
<evidence type="ECO:0000256" key="1">
    <source>
        <dbReference type="ARBA" id="ARBA00010716"/>
    </source>
</evidence>
<dbReference type="PANTHER" id="PTHR11113:SF14">
    <property type="entry name" value="N-ACETYLGLUCOSAMINE-6-PHOSPHATE DEACETYLASE"/>
    <property type="match status" value="1"/>
</dbReference>
<keyword evidence="2" id="KW-0378">Hydrolase</keyword>
<feature type="domain" description="Amidohydrolase 3" evidence="3">
    <location>
        <begin position="268"/>
        <end position="363"/>
    </location>
</feature>
<evidence type="ECO:0000259" key="3">
    <source>
        <dbReference type="Pfam" id="PF07969"/>
    </source>
</evidence>
<evidence type="ECO:0000256" key="2">
    <source>
        <dbReference type="ARBA" id="ARBA00022801"/>
    </source>
</evidence>
<keyword evidence="5" id="KW-1185">Reference proteome</keyword>
<organism evidence="4 5">
    <name type="scientific">Meridianimarinicoccus marinus</name>
    <dbReference type="NCBI Taxonomy" id="3231483"/>
    <lineage>
        <taxon>Bacteria</taxon>
        <taxon>Pseudomonadati</taxon>
        <taxon>Pseudomonadota</taxon>
        <taxon>Alphaproteobacteria</taxon>
        <taxon>Rhodobacterales</taxon>
        <taxon>Paracoccaceae</taxon>
        <taxon>Meridianimarinicoccus</taxon>
    </lineage>
</organism>
<dbReference type="SUPFAM" id="SSF51556">
    <property type="entry name" value="Metallo-dependent hydrolases"/>
    <property type="match status" value="1"/>
</dbReference>
<dbReference type="RefSeq" id="WP_366190510.1">
    <property type="nucleotide sequence ID" value="NZ_JBFBVU010000001.1"/>
</dbReference>
<dbReference type="Pfam" id="PF07969">
    <property type="entry name" value="Amidohydro_3"/>
    <property type="match status" value="1"/>
</dbReference>